<feature type="domain" description="HTH araC/xylS-type" evidence="4">
    <location>
        <begin position="128"/>
        <end position="226"/>
    </location>
</feature>
<dbReference type="Pfam" id="PF12833">
    <property type="entry name" value="HTH_18"/>
    <property type="match status" value="1"/>
</dbReference>
<gene>
    <name evidence="5" type="ORF">AA0521_1288</name>
</gene>
<proteinExistence type="predicted"/>
<accession>A0ABQ0PH54</accession>
<dbReference type="PROSITE" id="PS00041">
    <property type="entry name" value="HTH_ARAC_FAMILY_1"/>
    <property type="match status" value="1"/>
</dbReference>
<reference evidence="5" key="1">
    <citation type="submission" date="2013-04" db="EMBL/GenBank/DDBJ databases">
        <title>The genome sequencing project of 58 acetic acid bacteria.</title>
        <authorList>
            <person name="Okamoto-Kainuma A."/>
            <person name="Ishikawa M."/>
            <person name="Umino S."/>
            <person name="Koizumi Y."/>
            <person name="Shiwa Y."/>
            <person name="Yoshikawa H."/>
            <person name="Matsutani M."/>
            <person name="Matsushita K."/>
        </authorList>
    </citation>
    <scope>NUCLEOTIDE SEQUENCE</scope>
    <source>
        <strain evidence="5">NRIC 0521</strain>
    </source>
</reference>
<dbReference type="InterPro" id="IPR050204">
    <property type="entry name" value="AraC_XylS_family_regulators"/>
</dbReference>
<dbReference type="PROSITE" id="PS01124">
    <property type="entry name" value="HTH_ARAC_FAMILY_2"/>
    <property type="match status" value="1"/>
</dbReference>
<dbReference type="InterPro" id="IPR009057">
    <property type="entry name" value="Homeodomain-like_sf"/>
</dbReference>
<keyword evidence="6" id="KW-1185">Reference proteome</keyword>
<dbReference type="InterPro" id="IPR032783">
    <property type="entry name" value="AraC_lig"/>
</dbReference>
<sequence>MLGTDLTRQPLDALEVFPIGAPTVVQIGEGDDFFLMGGHVDLDAVSGRILLDSLPSLIRLQAGGREAEKLQWLIGQLVEEFRGHEAGSGFACSGLAQLMFLQILRGYLSRSENSGAGWLRAISDLRIARALALIHDDPAREWHLPDLAKAAGMSRTAFATRFREIAGVTPLAYVTQWRMHLAERALRDGEKTIAMIAQSVGYASEAAFSNAFKRVMGASPTRFRTYQRQELTETRKGEPVGRDYVPLLA</sequence>
<dbReference type="PANTHER" id="PTHR46796">
    <property type="entry name" value="HTH-TYPE TRANSCRIPTIONAL ACTIVATOR RHAS-RELATED"/>
    <property type="match status" value="1"/>
</dbReference>
<dbReference type="PRINTS" id="PR00032">
    <property type="entry name" value="HTHARAC"/>
</dbReference>
<evidence type="ECO:0000313" key="6">
    <source>
        <dbReference type="Proteomes" id="UP001061452"/>
    </source>
</evidence>
<keyword evidence="3" id="KW-0804">Transcription</keyword>
<dbReference type="InterPro" id="IPR020449">
    <property type="entry name" value="Tscrpt_reg_AraC-type_HTH"/>
</dbReference>
<dbReference type="SMART" id="SM00342">
    <property type="entry name" value="HTH_ARAC"/>
    <property type="match status" value="1"/>
</dbReference>
<evidence type="ECO:0000256" key="3">
    <source>
        <dbReference type="ARBA" id="ARBA00023163"/>
    </source>
</evidence>
<name>A0ABQ0PH54_9PROT</name>
<evidence type="ECO:0000259" key="4">
    <source>
        <dbReference type="PROSITE" id="PS01124"/>
    </source>
</evidence>
<dbReference type="SUPFAM" id="SSF46689">
    <property type="entry name" value="Homeodomain-like"/>
    <property type="match status" value="2"/>
</dbReference>
<dbReference type="InterPro" id="IPR018060">
    <property type="entry name" value="HTH_AraC"/>
</dbReference>
<protein>
    <submittedName>
        <fullName evidence="5">AraC family transcriptional regulator</fullName>
    </submittedName>
</protein>
<keyword evidence="2" id="KW-0238">DNA-binding</keyword>
<dbReference type="Gene3D" id="1.10.10.60">
    <property type="entry name" value="Homeodomain-like"/>
    <property type="match status" value="2"/>
</dbReference>
<dbReference type="Proteomes" id="UP001061452">
    <property type="component" value="Unassembled WGS sequence"/>
</dbReference>
<dbReference type="EMBL" id="BAQJ01000037">
    <property type="protein sequence ID" value="GBQ68635.1"/>
    <property type="molecule type" value="Genomic_DNA"/>
</dbReference>
<comment type="caution">
    <text evidence="5">The sequence shown here is derived from an EMBL/GenBank/DDBJ whole genome shotgun (WGS) entry which is preliminary data.</text>
</comment>
<evidence type="ECO:0000313" key="5">
    <source>
        <dbReference type="EMBL" id="GBQ68635.1"/>
    </source>
</evidence>
<dbReference type="InterPro" id="IPR018062">
    <property type="entry name" value="HTH_AraC-typ_CS"/>
</dbReference>
<evidence type="ECO:0000256" key="1">
    <source>
        <dbReference type="ARBA" id="ARBA00023015"/>
    </source>
</evidence>
<dbReference type="PANTHER" id="PTHR46796:SF7">
    <property type="entry name" value="ARAC FAMILY TRANSCRIPTIONAL REGULATOR"/>
    <property type="match status" value="1"/>
</dbReference>
<dbReference type="Pfam" id="PF12852">
    <property type="entry name" value="Cupin_6"/>
    <property type="match status" value="1"/>
</dbReference>
<evidence type="ECO:0000256" key="2">
    <source>
        <dbReference type="ARBA" id="ARBA00023125"/>
    </source>
</evidence>
<keyword evidence="1" id="KW-0805">Transcription regulation</keyword>
<organism evidence="5 6">
    <name type="scientific">Komagataeibacter intermedius NRIC 0521</name>
    <dbReference type="NCBI Taxonomy" id="1307934"/>
    <lineage>
        <taxon>Bacteria</taxon>
        <taxon>Pseudomonadati</taxon>
        <taxon>Pseudomonadota</taxon>
        <taxon>Alphaproteobacteria</taxon>
        <taxon>Acetobacterales</taxon>
        <taxon>Acetobacteraceae</taxon>
        <taxon>Komagataeibacter</taxon>
    </lineage>
</organism>